<feature type="compositionally biased region" description="Basic and acidic residues" evidence="1">
    <location>
        <begin position="122"/>
        <end position="132"/>
    </location>
</feature>
<organism evidence="3 4">
    <name type="scientific">Anopheles minimus</name>
    <dbReference type="NCBI Taxonomy" id="112268"/>
    <lineage>
        <taxon>Eukaryota</taxon>
        <taxon>Metazoa</taxon>
        <taxon>Ecdysozoa</taxon>
        <taxon>Arthropoda</taxon>
        <taxon>Hexapoda</taxon>
        <taxon>Insecta</taxon>
        <taxon>Pterygota</taxon>
        <taxon>Neoptera</taxon>
        <taxon>Endopterygota</taxon>
        <taxon>Diptera</taxon>
        <taxon>Nematocera</taxon>
        <taxon>Culicoidea</taxon>
        <taxon>Culicidae</taxon>
        <taxon>Anophelinae</taxon>
        <taxon>Anopheles</taxon>
    </lineage>
</organism>
<evidence type="ECO:0000313" key="4">
    <source>
        <dbReference type="Proteomes" id="UP000075920"/>
    </source>
</evidence>
<accession>A0A1Y9IW66</accession>
<evidence type="ECO:0000256" key="1">
    <source>
        <dbReference type="SAM" id="MobiDB-lite"/>
    </source>
</evidence>
<proteinExistence type="predicted"/>
<sequence>MSPSKRSLWTVSCVLVLLVGYVLALPIEEVGNEKDKPLGGLPDGGSIHEEVVVAASLYVRKKPATSLRRQEREIRHDHVTHPSVSHTNGLDSPAKGQPYLGKHHDKVRPNWKNNSGGGSSTKVEHQNRQNKA</sequence>
<feature type="compositionally biased region" description="Basic and acidic residues" evidence="1">
    <location>
        <begin position="68"/>
        <end position="80"/>
    </location>
</feature>
<feature type="chain" id="PRO_5012306138" evidence="2">
    <location>
        <begin position="25"/>
        <end position="132"/>
    </location>
</feature>
<reference evidence="3" key="2">
    <citation type="submission" date="2020-05" db="UniProtKB">
        <authorList>
            <consortium name="EnsemblMetazoa"/>
        </authorList>
    </citation>
    <scope>IDENTIFICATION</scope>
    <source>
        <strain evidence="3">MINIMUS1</strain>
    </source>
</reference>
<dbReference type="EnsemblMetazoa" id="AMIN015943-RA">
    <property type="protein sequence ID" value="AMIN015943-PA"/>
    <property type="gene ID" value="AMIN015943"/>
</dbReference>
<feature type="signal peptide" evidence="2">
    <location>
        <begin position="1"/>
        <end position="24"/>
    </location>
</feature>
<feature type="region of interest" description="Disordered" evidence="1">
    <location>
        <begin position="64"/>
        <end position="132"/>
    </location>
</feature>
<evidence type="ECO:0000256" key="2">
    <source>
        <dbReference type="SAM" id="SignalP"/>
    </source>
</evidence>
<dbReference type="Proteomes" id="UP000075920">
    <property type="component" value="Unassembled WGS sequence"/>
</dbReference>
<evidence type="ECO:0000313" key="3">
    <source>
        <dbReference type="EnsemblMetazoa" id="AMIN015943-PA"/>
    </source>
</evidence>
<name>A0A1Y9IW66_9DIPT</name>
<protein>
    <submittedName>
        <fullName evidence="3">Uncharacterized protein</fullName>
    </submittedName>
</protein>
<keyword evidence="2" id="KW-0732">Signal</keyword>
<dbReference type="VEuPathDB" id="VectorBase:AMIN015943"/>
<reference evidence="4" key="1">
    <citation type="submission" date="2013-03" db="EMBL/GenBank/DDBJ databases">
        <title>The Genome Sequence of Anopheles minimus MINIMUS1.</title>
        <authorList>
            <consortium name="The Broad Institute Genomics Platform"/>
            <person name="Neafsey D.E."/>
            <person name="Walton C."/>
            <person name="Walker B."/>
            <person name="Young S.K."/>
            <person name="Zeng Q."/>
            <person name="Gargeya S."/>
            <person name="Fitzgerald M."/>
            <person name="Haas B."/>
            <person name="Abouelleil A."/>
            <person name="Allen A.W."/>
            <person name="Alvarado L."/>
            <person name="Arachchi H.M."/>
            <person name="Berlin A.M."/>
            <person name="Chapman S.B."/>
            <person name="Gainer-Dewar J."/>
            <person name="Goldberg J."/>
            <person name="Griggs A."/>
            <person name="Gujja S."/>
            <person name="Hansen M."/>
            <person name="Howarth C."/>
            <person name="Imamovic A."/>
            <person name="Ireland A."/>
            <person name="Larimer J."/>
            <person name="McCowan C."/>
            <person name="Murphy C."/>
            <person name="Pearson M."/>
            <person name="Poon T.W."/>
            <person name="Priest M."/>
            <person name="Roberts A."/>
            <person name="Saif S."/>
            <person name="Shea T."/>
            <person name="Sisk P."/>
            <person name="Sykes S."/>
            <person name="Wortman J."/>
            <person name="Nusbaum C."/>
            <person name="Birren B."/>
        </authorList>
    </citation>
    <scope>NUCLEOTIDE SEQUENCE [LARGE SCALE GENOMIC DNA]</scope>
    <source>
        <strain evidence="4">MINIMUS1</strain>
    </source>
</reference>
<dbReference type="AlphaFoldDB" id="A0A1Y9IW66"/>
<keyword evidence="4" id="KW-1185">Reference proteome</keyword>